<organism evidence="2">
    <name type="scientific">marine sediment metagenome</name>
    <dbReference type="NCBI Taxonomy" id="412755"/>
    <lineage>
        <taxon>unclassified sequences</taxon>
        <taxon>metagenomes</taxon>
        <taxon>ecological metagenomes</taxon>
    </lineage>
</organism>
<reference evidence="2" key="1">
    <citation type="journal article" date="2015" name="Nature">
        <title>Complex archaea that bridge the gap between prokaryotes and eukaryotes.</title>
        <authorList>
            <person name="Spang A."/>
            <person name="Saw J.H."/>
            <person name="Jorgensen S.L."/>
            <person name="Zaremba-Niedzwiedzka K."/>
            <person name="Martijn J."/>
            <person name="Lind A.E."/>
            <person name="van Eijk R."/>
            <person name="Schleper C."/>
            <person name="Guy L."/>
            <person name="Ettema T.J."/>
        </authorList>
    </citation>
    <scope>NUCLEOTIDE SEQUENCE</scope>
</reference>
<dbReference type="InterPro" id="IPR011335">
    <property type="entry name" value="Restrct_endonuc-II-like"/>
</dbReference>
<dbReference type="Gene3D" id="3.90.320.10">
    <property type="match status" value="1"/>
</dbReference>
<evidence type="ECO:0000313" key="2">
    <source>
        <dbReference type="EMBL" id="KKL19946.1"/>
    </source>
</evidence>
<dbReference type="AlphaFoldDB" id="A0A0F9DQJ7"/>
<proteinExistence type="predicted"/>
<dbReference type="InterPro" id="IPR011604">
    <property type="entry name" value="PDDEXK-like_dom_sf"/>
</dbReference>
<comment type="caution">
    <text evidence="2">The sequence shown here is derived from an EMBL/GenBank/DDBJ whole genome shotgun (WGS) entry which is preliminary data.</text>
</comment>
<protein>
    <recommendedName>
        <fullName evidence="1">YqaJ viral recombinase domain-containing protein</fullName>
    </recommendedName>
</protein>
<feature type="non-terminal residue" evidence="2">
    <location>
        <position position="1"/>
    </location>
</feature>
<sequence>WLSKVYELEDYVPSEIAQIGIDLEPLIVKYTADRYKVEYTTDPTRLWYQSAEHPIFSCNLDGLVLSDKYKTLIEAKFTSEDREWGSAEREEIPGMFMIQVQTQLMIMGFDYALVGVYIAKWGIERRVYTIRRNEKMINRIIAMGEQFWDEHVLTKIAPADDPLPLPREFSRIPKIKGKTVDISTESWTVFTEAKEAARLAGKLKDEAMSKVRAELGDAIAGRVPGEENMFYGEINGRTRIFKGE</sequence>
<dbReference type="Pfam" id="PF09588">
    <property type="entry name" value="YqaJ"/>
    <property type="match status" value="1"/>
</dbReference>
<name>A0A0F9DQJ7_9ZZZZ</name>
<dbReference type="EMBL" id="LAZR01038295">
    <property type="protein sequence ID" value="KKL19946.1"/>
    <property type="molecule type" value="Genomic_DNA"/>
</dbReference>
<evidence type="ECO:0000259" key="1">
    <source>
        <dbReference type="Pfam" id="PF09588"/>
    </source>
</evidence>
<gene>
    <name evidence="2" type="ORF">LCGC14_2460370</name>
</gene>
<dbReference type="SUPFAM" id="SSF52980">
    <property type="entry name" value="Restriction endonuclease-like"/>
    <property type="match status" value="1"/>
</dbReference>
<dbReference type="InterPro" id="IPR019080">
    <property type="entry name" value="YqaJ_viral_recombinase"/>
</dbReference>
<accession>A0A0F9DQJ7</accession>
<feature type="domain" description="YqaJ viral recombinase" evidence="1">
    <location>
        <begin position="10"/>
        <end position="109"/>
    </location>
</feature>